<proteinExistence type="predicted"/>
<dbReference type="Proteomes" id="UP001596058">
    <property type="component" value="Unassembled WGS sequence"/>
</dbReference>
<evidence type="ECO:0008006" key="4">
    <source>
        <dbReference type="Google" id="ProtNLM"/>
    </source>
</evidence>
<name>A0ABW1CQU9_9ACTN</name>
<dbReference type="PROSITE" id="PS51257">
    <property type="entry name" value="PROKAR_LIPOPROTEIN"/>
    <property type="match status" value="1"/>
</dbReference>
<keyword evidence="3" id="KW-1185">Reference proteome</keyword>
<reference evidence="3" key="1">
    <citation type="journal article" date="2019" name="Int. J. Syst. Evol. Microbiol.">
        <title>The Global Catalogue of Microorganisms (GCM) 10K type strain sequencing project: providing services to taxonomists for standard genome sequencing and annotation.</title>
        <authorList>
            <consortium name="The Broad Institute Genomics Platform"/>
            <consortium name="The Broad Institute Genome Sequencing Center for Infectious Disease"/>
            <person name="Wu L."/>
            <person name="Ma J."/>
        </authorList>
    </citation>
    <scope>NUCLEOTIDE SEQUENCE [LARGE SCALE GENOMIC DNA]</scope>
    <source>
        <strain evidence="3">CCUG 53903</strain>
    </source>
</reference>
<evidence type="ECO:0000256" key="1">
    <source>
        <dbReference type="SAM" id="SignalP"/>
    </source>
</evidence>
<keyword evidence="1" id="KW-0732">Signal</keyword>
<evidence type="ECO:0000313" key="3">
    <source>
        <dbReference type="Proteomes" id="UP001596058"/>
    </source>
</evidence>
<evidence type="ECO:0000313" key="2">
    <source>
        <dbReference type="EMBL" id="MFC5827617.1"/>
    </source>
</evidence>
<dbReference type="RefSeq" id="WP_379517121.1">
    <property type="nucleotide sequence ID" value="NZ_JBHSPA010000031.1"/>
</dbReference>
<feature type="signal peptide" evidence="1">
    <location>
        <begin position="1"/>
        <end position="25"/>
    </location>
</feature>
<organism evidence="2 3">
    <name type="scientific">Nonomuraea insulae</name>
    <dbReference type="NCBI Taxonomy" id="1616787"/>
    <lineage>
        <taxon>Bacteria</taxon>
        <taxon>Bacillati</taxon>
        <taxon>Actinomycetota</taxon>
        <taxon>Actinomycetes</taxon>
        <taxon>Streptosporangiales</taxon>
        <taxon>Streptosporangiaceae</taxon>
        <taxon>Nonomuraea</taxon>
    </lineage>
</organism>
<feature type="chain" id="PRO_5047186209" description="Secreted protein" evidence="1">
    <location>
        <begin position="26"/>
        <end position="120"/>
    </location>
</feature>
<accession>A0ABW1CQU9</accession>
<protein>
    <recommendedName>
        <fullName evidence="4">Secreted protein</fullName>
    </recommendedName>
</protein>
<comment type="caution">
    <text evidence="2">The sequence shown here is derived from an EMBL/GenBank/DDBJ whole genome shotgun (WGS) entry which is preliminary data.</text>
</comment>
<sequence>MRRSATFVALALTAGLLTVASPASAASCSLSPGYVKKTGVSWVTGYGAWVGSGCGDMKIKIQRKAWWGWDTVNDDGWYAPHASTTRVSLPAKCSGTYTWRVWMDGEKTDSRTGLTQKITC</sequence>
<dbReference type="EMBL" id="JBHSPA010000031">
    <property type="protein sequence ID" value="MFC5827617.1"/>
    <property type="molecule type" value="Genomic_DNA"/>
</dbReference>
<gene>
    <name evidence="2" type="ORF">ACFPZ3_27480</name>
</gene>